<sequence>MKALLLIDVQKSLVAECEATAPMLAVLVAQLAKARAVAAPVLFVADRRVEPDPGLHPALEARADEPLLWKDYCDAFLETDLDARLKALGVTELVIGGLQSDFCIDTSCRRAASLGYKVTLIADGHGTAANGVLQAAQIVAHHNRVLRHFDAGQGQVRVQAGAELAF</sequence>
<dbReference type="eggNOG" id="COG1335">
    <property type="taxonomic scope" value="Bacteria"/>
</dbReference>
<dbReference type="GO" id="GO:0016787">
    <property type="term" value="F:hydrolase activity"/>
    <property type="evidence" value="ECO:0007669"/>
    <property type="project" value="UniProtKB-KW"/>
</dbReference>
<proteinExistence type="predicted"/>
<dbReference type="STRING" id="745411.B3C1_04795"/>
<evidence type="ECO:0000256" key="1">
    <source>
        <dbReference type="ARBA" id="ARBA00022801"/>
    </source>
</evidence>
<dbReference type="SUPFAM" id="SSF52499">
    <property type="entry name" value="Isochorismatase-like hydrolases"/>
    <property type="match status" value="1"/>
</dbReference>
<dbReference type="Gene3D" id="3.40.50.850">
    <property type="entry name" value="Isochorismatase-like"/>
    <property type="match status" value="1"/>
</dbReference>
<dbReference type="InterPro" id="IPR000868">
    <property type="entry name" value="Isochorismatase-like_dom"/>
</dbReference>
<dbReference type="InterPro" id="IPR036380">
    <property type="entry name" value="Isochorismatase-like_sf"/>
</dbReference>
<dbReference type="Pfam" id="PF00857">
    <property type="entry name" value="Isochorismatase"/>
    <property type="match status" value="1"/>
</dbReference>
<dbReference type="RefSeq" id="WP_008483288.1">
    <property type="nucleotide sequence ID" value="NZ_AMRI01000005.1"/>
</dbReference>
<dbReference type="PANTHER" id="PTHR43540">
    <property type="entry name" value="PEROXYUREIDOACRYLATE/UREIDOACRYLATE AMIDOHYDROLASE-RELATED"/>
    <property type="match status" value="1"/>
</dbReference>
<accession>K2JNX0</accession>
<dbReference type="OrthoDB" id="1157330at2"/>
<evidence type="ECO:0000259" key="2">
    <source>
        <dbReference type="Pfam" id="PF00857"/>
    </source>
</evidence>
<evidence type="ECO:0000313" key="3">
    <source>
        <dbReference type="EMBL" id="EKE76197.1"/>
    </source>
</evidence>
<dbReference type="AlphaFoldDB" id="K2JNX0"/>
<keyword evidence="1 3" id="KW-0378">Hydrolase</keyword>
<keyword evidence="4" id="KW-1185">Reference proteome</keyword>
<protein>
    <submittedName>
        <fullName evidence="3">Isochorismatase hydrolase</fullName>
    </submittedName>
</protein>
<dbReference type="InterPro" id="IPR050272">
    <property type="entry name" value="Isochorismatase-like_hydrls"/>
</dbReference>
<gene>
    <name evidence="3" type="ORF">B3C1_04795</name>
</gene>
<name>K2JNX0_9GAMM</name>
<comment type="caution">
    <text evidence="3">The sequence shown here is derived from an EMBL/GenBank/DDBJ whole genome shotgun (WGS) entry which is preliminary data.</text>
</comment>
<evidence type="ECO:0000313" key="4">
    <source>
        <dbReference type="Proteomes" id="UP000006755"/>
    </source>
</evidence>
<reference evidence="3 4" key="1">
    <citation type="journal article" date="2012" name="J. Bacteriol.">
        <title>Genome Sequence of Gallaecimonas xiamenensis Type Strain 3-C-1.</title>
        <authorList>
            <person name="Lai Q."/>
            <person name="Wang L."/>
            <person name="Wang W."/>
            <person name="Shao Z."/>
        </authorList>
    </citation>
    <scope>NUCLEOTIDE SEQUENCE [LARGE SCALE GENOMIC DNA]</scope>
    <source>
        <strain evidence="3 4">3-C-1</strain>
    </source>
</reference>
<dbReference type="Proteomes" id="UP000006755">
    <property type="component" value="Unassembled WGS sequence"/>
</dbReference>
<feature type="domain" description="Isochorismatase-like" evidence="2">
    <location>
        <begin position="3"/>
        <end position="130"/>
    </location>
</feature>
<dbReference type="EMBL" id="AMRI01000005">
    <property type="protein sequence ID" value="EKE76197.1"/>
    <property type="molecule type" value="Genomic_DNA"/>
</dbReference>
<organism evidence="3 4">
    <name type="scientific">Gallaecimonas xiamenensis 3-C-1</name>
    <dbReference type="NCBI Taxonomy" id="745411"/>
    <lineage>
        <taxon>Bacteria</taxon>
        <taxon>Pseudomonadati</taxon>
        <taxon>Pseudomonadota</taxon>
        <taxon>Gammaproteobacteria</taxon>
        <taxon>Enterobacterales</taxon>
        <taxon>Gallaecimonadaceae</taxon>
        <taxon>Gallaecimonas</taxon>
    </lineage>
</organism>